<name>A0A060YED7_ONCMY</name>
<dbReference type="Proteomes" id="UP000694395">
    <property type="component" value="Chromosome 31"/>
</dbReference>
<gene>
    <name evidence="5" type="primary">LOC110504691</name>
    <name evidence="4" type="ORF">GSONMT00058156001</name>
</gene>
<evidence type="ECO:0000256" key="2">
    <source>
        <dbReference type="ARBA" id="ARBA00010670"/>
    </source>
</evidence>
<dbReference type="GO" id="GO:0005737">
    <property type="term" value="C:cytoplasm"/>
    <property type="evidence" value="ECO:0007669"/>
    <property type="project" value="UniProtKB-SubCell"/>
</dbReference>
<dbReference type="GeneTree" id="ENSGT00530000063652"/>
<dbReference type="RefSeq" id="XP_021439137.1">
    <property type="nucleotide sequence ID" value="XM_021583462.2"/>
</dbReference>
<dbReference type="EMBL" id="FR910386">
    <property type="protein sequence ID" value="CDQ90308.1"/>
    <property type="molecule type" value="Genomic_DNA"/>
</dbReference>
<dbReference type="Gene3D" id="3.90.470.40">
    <property type="entry name" value="RTP801-like"/>
    <property type="match status" value="1"/>
</dbReference>
<comment type="similarity">
    <text evidence="2">Belongs to the DDIT4 family.</text>
</comment>
<dbReference type="InterPro" id="IPR012918">
    <property type="entry name" value="RTP801-like"/>
</dbReference>
<dbReference type="KEGG" id="omy:110504691"/>
<evidence type="ECO:0000313" key="4">
    <source>
        <dbReference type="EMBL" id="CDQ90308.1"/>
    </source>
</evidence>
<reference evidence="4" key="1">
    <citation type="journal article" date="2014" name="Nat. Commun.">
        <title>The rainbow trout genome provides novel insights into evolution after whole-genome duplication in vertebrates.</title>
        <authorList>
            <person name="Berthelot C."/>
            <person name="Brunet F."/>
            <person name="Chalopin D."/>
            <person name="Juanchich A."/>
            <person name="Bernard M."/>
            <person name="Noel B."/>
            <person name="Bento P."/>
            <person name="Da Silva C."/>
            <person name="Labadie K."/>
            <person name="Alberti A."/>
            <person name="Aury J.M."/>
            <person name="Louis A."/>
            <person name="Dehais P."/>
            <person name="Bardou P."/>
            <person name="Montfort J."/>
            <person name="Klopp C."/>
            <person name="Cabau C."/>
            <person name="Gaspin C."/>
            <person name="Thorgaard G.H."/>
            <person name="Boussaha M."/>
            <person name="Quillet E."/>
            <person name="Guyomard R."/>
            <person name="Galiana D."/>
            <person name="Bobe J."/>
            <person name="Volff J.N."/>
            <person name="Genet C."/>
            <person name="Wincker P."/>
            <person name="Jaillon O."/>
            <person name="Roest Crollius H."/>
            <person name="Guiguen Y."/>
        </authorList>
    </citation>
    <scope>NUCLEOTIDE SEQUENCE [LARGE SCALE GENOMIC DNA]</scope>
</reference>
<dbReference type="PANTHER" id="PTHR12478">
    <property type="entry name" value="DNA-DAMAGE-INDUCIBLE TRANSCRIPT 4 PROTEIN DDIT4"/>
    <property type="match status" value="1"/>
</dbReference>
<reference evidence="5 7" key="3">
    <citation type="submission" date="2020-07" db="EMBL/GenBank/DDBJ databases">
        <title>A long reads based de novo assembly of the rainbow trout Arlee double haploid line genome.</title>
        <authorList>
            <person name="Gao G."/>
            <person name="Palti Y."/>
        </authorList>
    </citation>
    <scope>NUCLEOTIDE SEQUENCE [LARGE SCALE GENOMIC DNA]</scope>
</reference>
<dbReference type="GeneID" id="110504691"/>
<evidence type="ECO:0000313" key="7">
    <source>
        <dbReference type="Proteomes" id="UP000694395"/>
    </source>
</evidence>
<dbReference type="Pfam" id="PF07809">
    <property type="entry name" value="RTP801_C"/>
    <property type="match status" value="1"/>
</dbReference>
<reference evidence="5" key="4">
    <citation type="submission" date="2025-05" db="UniProtKB">
        <authorList>
            <consortium name="Ensembl"/>
        </authorList>
    </citation>
    <scope>IDENTIFICATION</scope>
</reference>
<dbReference type="OrthoDB" id="10018535at2759"/>
<evidence type="ECO:0000256" key="1">
    <source>
        <dbReference type="ARBA" id="ARBA00004496"/>
    </source>
</evidence>
<dbReference type="PaxDb" id="8022-A0A060YED7"/>
<dbReference type="PANTHER" id="PTHR12478:SF18">
    <property type="entry name" value="REGULATED IN DEVELOPMENT AND DNA DAMAGE RESPONSE 2"/>
    <property type="match status" value="1"/>
</dbReference>
<evidence type="ECO:0000313" key="6">
    <source>
        <dbReference type="Proteomes" id="UP000193380"/>
    </source>
</evidence>
<accession>A0A060YED7</accession>
<dbReference type="Proteomes" id="UP000193380">
    <property type="component" value="Unassembled WGS sequence"/>
</dbReference>
<evidence type="ECO:0000256" key="3">
    <source>
        <dbReference type="ARBA" id="ARBA00022490"/>
    </source>
</evidence>
<protein>
    <recommendedName>
        <fullName evidence="8">DNA damage-inducible transcript 4-like protein</fullName>
    </recommendedName>
</protein>
<comment type="subcellular location">
    <subcellularLocation>
        <location evidence="1">Cytoplasm</location>
    </subcellularLocation>
</comment>
<dbReference type="STRING" id="8022.A0A060YED7"/>
<dbReference type="InterPro" id="IPR038281">
    <property type="entry name" value="RTP801-like_C_sf"/>
</dbReference>
<keyword evidence="3" id="KW-0963">Cytoplasm</keyword>
<reference evidence="4" key="2">
    <citation type="submission" date="2014-03" db="EMBL/GenBank/DDBJ databases">
        <authorList>
            <person name="Genoscope - CEA"/>
        </authorList>
    </citation>
    <scope>NUCLEOTIDE SEQUENCE</scope>
</reference>
<evidence type="ECO:0000313" key="5">
    <source>
        <dbReference type="Ensembl" id="ENSOMYP00000086681.1"/>
    </source>
</evidence>
<sequence>MVYTAALVLGHGMLIMSEEGSVVERKFLYQITSSDKKDTRRGSLESCEFIKERNSSSLDVEMTLDCEERILQQDMIRQIESCLSDAKESNLRCSVLLLPRPLTAKVARDVVRSSVGEPCGLRGAFIQVYLETKQGLQLQTLGIISPDPTVTPTFELSIVFKLDKDGWPPLKHIFVTDKLLKLRPQYRLVKKKLYSSASPVIHEFC</sequence>
<dbReference type="AlphaFoldDB" id="A0A060YED7"/>
<dbReference type="Ensembl" id="ENSOMYT00000094446.2">
    <property type="protein sequence ID" value="ENSOMYP00000086681.1"/>
    <property type="gene ID" value="ENSOMYG00000040119.2"/>
</dbReference>
<proteinExistence type="inferred from homology"/>
<keyword evidence="7" id="KW-1185">Reference proteome</keyword>
<dbReference type="GO" id="GO:0009968">
    <property type="term" value="P:negative regulation of signal transduction"/>
    <property type="evidence" value="ECO:0007669"/>
    <property type="project" value="InterPro"/>
</dbReference>
<evidence type="ECO:0008006" key="8">
    <source>
        <dbReference type="Google" id="ProtNLM"/>
    </source>
</evidence>
<organism evidence="4 6">
    <name type="scientific">Oncorhynchus mykiss</name>
    <name type="common">Rainbow trout</name>
    <name type="synonym">Salmo gairdneri</name>
    <dbReference type="NCBI Taxonomy" id="8022"/>
    <lineage>
        <taxon>Eukaryota</taxon>
        <taxon>Metazoa</taxon>
        <taxon>Chordata</taxon>
        <taxon>Craniata</taxon>
        <taxon>Vertebrata</taxon>
        <taxon>Euteleostomi</taxon>
        <taxon>Actinopterygii</taxon>
        <taxon>Neopterygii</taxon>
        <taxon>Teleostei</taxon>
        <taxon>Protacanthopterygii</taxon>
        <taxon>Salmoniformes</taxon>
        <taxon>Salmonidae</taxon>
        <taxon>Salmoninae</taxon>
        <taxon>Oncorhynchus</taxon>
    </lineage>
</organism>